<gene>
    <name evidence="2" type="ORF">GWO12_04880</name>
</gene>
<feature type="transmembrane region" description="Helical" evidence="1">
    <location>
        <begin position="59"/>
        <end position="81"/>
    </location>
</feature>
<comment type="caution">
    <text evidence="2">The sequence shown here is derived from an EMBL/GenBank/DDBJ whole genome shotgun (WGS) entry which is preliminary data.</text>
</comment>
<feature type="transmembrane region" description="Helical" evidence="1">
    <location>
        <begin position="190"/>
        <end position="207"/>
    </location>
</feature>
<feature type="transmembrane region" description="Helical" evidence="1">
    <location>
        <begin position="6"/>
        <end position="27"/>
    </location>
</feature>
<dbReference type="PANTHER" id="PTHR32251:SF17">
    <property type="entry name" value="STEROID 5-ALPHA REDUCTASE C-TERMINAL DOMAIN-CONTAINING PROTEIN"/>
    <property type="match status" value="1"/>
</dbReference>
<dbReference type="AlphaFoldDB" id="A0AAE5CBH5"/>
<feature type="transmembrane region" description="Helical" evidence="1">
    <location>
        <begin position="102"/>
        <end position="126"/>
    </location>
</feature>
<dbReference type="PROSITE" id="PS50244">
    <property type="entry name" value="S5A_REDUCTASE"/>
    <property type="match status" value="1"/>
</dbReference>
<dbReference type="GO" id="GO:0016020">
    <property type="term" value="C:membrane"/>
    <property type="evidence" value="ECO:0007669"/>
    <property type="project" value="TreeGrafter"/>
</dbReference>
<evidence type="ECO:0000313" key="3">
    <source>
        <dbReference type="Proteomes" id="UP000702544"/>
    </source>
</evidence>
<evidence type="ECO:0000313" key="2">
    <source>
        <dbReference type="EMBL" id="NIR74430.1"/>
    </source>
</evidence>
<dbReference type="InterPro" id="IPR010721">
    <property type="entry name" value="UstE-like"/>
</dbReference>
<dbReference type="EMBL" id="JAACAK010000041">
    <property type="protein sequence ID" value="NIR74430.1"/>
    <property type="molecule type" value="Genomic_DNA"/>
</dbReference>
<name>A0AAE5CBH5_9BACT</name>
<dbReference type="Pfam" id="PF06966">
    <property type="entry name" value="DUF1295"/>
    <property type="match status" value="1"/>
</dbReference>
<organism evidence="2 3">
    <name type="scientific">Candidatus Kutchimonas denitrificans</name>
    <dbReference type="NCBI Taxonomy" id="3056748"/>
    <lineage>
        <taxon>Bacteria</taxon>
        <taxon>Pseudomonadati</taxon>
        <taxon>Gemmatimonadota</taxon>
        <taxon>Gemmatimonadia</taxon>
        <taxon>Candidatus Palauibacterales</taxon>
        <taxon>Candidatus Palauibacteraceae</taxon>
        <taxon>Candidatus Kutchimonas</taxon>
    </lineage>
</organism>
<dbReference type="Gene3D" id="1.20.120.1630">
    <property type="match status" value="1"/>
</dbReference>
<keyword evidence="1" id="KW-0812">Transmembrane</keyword>
<dbReference type="PANTHER" id="PTHR32251">
    <property type="entry name" value="3-OXO-5-ALPHA-STEROID 4-DEHYDROGENASE"/>
    <property type="match status" value="1"/>
</dbReference>
<reference evidence="2 3" key="1">
    <citation type="submission" date="2020-01" db="EMBL/GenBank/DDBJ databases">
        <title>Genomes assembled from Gulf of Kutch pelagic sediment metagenomes.</title>
        <authorList>
            <person name="Chandrashekar M."/>
            <person name="Mahajan M.S."/>
            <person name="Dave K.J."/>
            <person name="Vatsa P."/>
            <person name="Nathani N.M."/>
        </authorList>
    </citation>
    <scope>NUCLEOTIDE SEQUENCE [LARGE SCALE GENOMIC DNA]</scope>
    <source>
        <strain evidence="2">KS3-K002</strain>
    </source>
</reference>
<keyword evidence="1" id="KW-1133">Transmembrane helix</keyword>
<keyword evidence="1" id="KW-0472">Membrane</keyword>
<feature type="transmembrane region" description="Helical" evidence="1">
    <location>
        <begin position="34"/>
        <end position="53"/>
    </location>
</feature>
<sequence>MSPFWTTALAGLAVALGLMTLVWIGSLVKRDASIIDIFWGLGFVLVAWTYLWLSGAGTVRAYLVAGLVTLWGLRLSLYILWRNWGEEEDYRYREMRERNPKTFPWRSLVTVFWLQGALLWAISLPLLQAERIPEPAGLTWIDGLGILFFVVGFVFEAGGDWQMARFKRDPANEGKVLDHGLWRYTRHPNYFGDAMVWWGLFMFAAATGALWTIYSPVIMTILLMRVSGVTLLEKRLQETKPRYRDYVERTNAFFPWFPSDPGR</sequence>
<feature type="transmembrane region" description="Helical" evidence="1">
    <location>
        <begin position="138"/>
        <end position="158"/>
    </location>
</feature>
<proteinExistence type="predicted"/>
<accession>A0AAE5CBH5</accession>
<dbReference type="Proteomes" id="UP000702544">
    <property type="component" value="Unassembled WGS sequence"/>
</dbReference>
<evidence type="ECO:0000256" key="1">
    <source>
        <dbReference type="SAM" id="Phobius"/>
    </source>
</evidence>
<protein>
    <submittedName>
        <fullName evidence="2">DUF1295 domain-containing protein</fullName>
    </submittedName>
</protein>